<evidence type="ECO:0000313" key="2">
    <source>
        <dbReference type="Proteomes" id="UP000215914"/>
    </source>
</evidence>
<gene>
    <name evidence="1" type="ORF">HanXRQr2_Chr10g0452331</name>
</gene>
<accession>A0A9K3N4X8</accession>
<name>A0A9K3N4X8_HELAN</name>
<reference evidence="1" key="1">
    <citation type="journal article" date="2017" name="Nature">
        <title>The sunflower genome provides insights into oil metabolism, flowering and Asterid evolution.</title>
        <authorList>
            <person name="Badouin H."/>
            <person name="Gouzy J."/>
            <person name="Grassa C.J."/>
            <person name="Murat F."/>
            <person name="Staton S.E."/>
            <person name="Cottret L."/>
            <person name="Lelandais-Briere C."/>
            <person name="Owens G.L."/>
            <person name="Carrere S."/>
            <person name="Mayjonade B."/>
            <person name="Legrand L."/>
            <person name="Gill N."/>
            <person name="Kane N.C."/>
            <person name="Bowers J.E."/>
            <person name="Hubner S."/>
            <person name="Bellec A."/>
            <person name="Berard A."/>
            <person name="Berges H."/>
            <person name="Blanchet N."/>
            <person name="Boniface M.C."/>
            <person name="Brunel D."/>
            <person name="Catrice O."/>
            <person name="Chaidir N."/>
            <person name="Claudel C."/>
            <person name="Donnadieu C."/>
            <person name="Faraut T."/>
            <person name="Fievet G."/>
            <person name="Helmstetter N."/>
            <person name="King M."/>
            <person name="Knapp S.J."/>
            <person name="Lai Z."/>
            <person name="Le Paslier M.C."/>
            <person name="Lippi Y."/>
            <person name="Lorenzon L."/>
            <person name="Mandel J.R."/>
            <person name="Marage G."/>
            <person name="Marchand G."/>
            <person name="Marquand E."/>
            <person name="Bret-Mestries E."/>
            <person name="Morien E."/>
            <person name="Nambeesan S."/>
            <person name="Nguyen T."/>
            <person name="Pegot-Espagnet P."/>
            <person name="Pouilly N."/>
            <person name="Raftis F."/>
            <person name="Sallet E."/>
            <person name="Schiex T."/>
            <person name="Thomas J."/>
            <person name="Vandecasteele C."/>
            <person name="Vares D."/>
            <person name="Vear F."/>
            <person name="Vautrin S."/>
            <person name="Crespi M."/>
            <person name="Mangin B."/>
            <person name="Burke J.M."/>
            <person name="Salse J."/>
            <person name="Munos S."/>
            <person name="Vincourt P."/>
            <person name="Rieseberg L.H."/>
            <person name="Langlade N.B."/>
        </authorList>
    </citation>
    <scope>NUCLEOTIDE SEQUENCE</scope>
    <source>
        <tissue evidence="1">Leaves</tissue>
    </source>
</reference>
<sequence>MAFFLVDRTLSRSVTLNLEADFEDLPAPAHPKQISILILFLFNYLLKFLTIQKTGYLLDIMTEPEDTSCESWVFVVNDLIAGSSLLKAASLSSVAGDGIRNLSAGRLIAYDVEGFILHKQKDLLVCKGT</sequence>
<dbReference type="Gramene" id="mRNA:HanXRQr2_Chr10g0452331">
    <property type="protein sequence ID" value="CDS:HanXRQr2_Chr10g0452331.1"/>
    <property type="gene ID" value="HanXRQr2_Chr10g0452331"/>
</dbReference>
<dbReference type="AlphaFoldDB" id="A0A9K3N4X8"/>
<keyword evidence="2" id="KW-1185">Reference proteome</keyword>
<proteinExistence type="predicted"/>
<reference evidence="1" key="2">
    <citation type="submission" date="2020-06" db="EMBL/GenBank/DDBJ databases">
        <title>Helianthus annuus Genome sequencing and assembly Release 2.</title>
        <authorList>
            <person name="Gouzy J."/>
            <person name="Langlade N."/>
            <person name="Munos S."/>
        </authorList>
    </citation>
    <scope>NUCLEOTIDE SEQUENCE</scope>
    <source>
        <tissue evidence="1">Leaves</tissue>
    </source>
</reference>
<comment type="caution">
    <text evidence="1">The sequence shown here is derived from an EMBL/GenBank/DDBJ whole genome shotgun (WGS) entry which is preliminary data.</text>
</comment>
<organism evidence="1 2">
    <name type="scientific">Helianthus annuus</name>
    <name type="common">Common sunflower</name>
    <dbReference type="NCBI Taxonomy" id="4232"/>
    <lineage>
        <taxon>Eukaryota</taxon>
        <taxon>Viridiplantae</taxon>
        <taxon>Streptophyta</taxon>
        <taxon>Embryophyta</taxon>
        <taxon>Tracheophyta</taxon>
        <taxon>Spermatophyta</taxon>
        <taxon>Magnoliopsida</taxon>
        <taxon>eudicotyledons</taxon>
        <taxon>Gunneridae</taxon>
        <taxon>Pentapetalae</taxon>
        <taxon>asterids</taxon>
        <taxon>campanulids</taxon>
        <taxon>Asterales</taxon>
        <taxon>Asteraceae</taxon>
        <taxon>Asteroideae</taxon>
        <taxon>Heliantheae alliance</taxon>
        <taxon>Heliantheae</taxon>
        <taxon>Helianthus</taxon>
    </lineage>
</organism>
<dbReference type="EMBL" id="MNCJ02000325">
    <property type="protein sequence ID" value="KAF5787401.1"/>
    <property type="molecule type" value="Genomic_DNA"/>
</dbReference>
<protein>
    <submittedName>
        <fullName evidence="1">Uncharacterized protein</fullName>
    </submittedName>
</protein>
<evidence type="ECO:0000313" key="1">
    <source>
        <dbReference type="EMBL" id="KAF5787401.1"/>
    </source>
</evidence>
<dbReference type="Proteomes" id="UP000215914">
    <property type="component" value="Unassembled WGS sequence"/>
</dbReference>